<evidence type="ECO:0000313" key="2">
    <source>
        <dbReference type="EMBL" id="EXL08607.1"/>
    </source>
</evidence>
<organism evidence="2 3">
    <name type="scientific">Aquamicrobium defluvii</name>
    <dbReference type="NCBI Taxonomy" id="69279"/>
    <lineage>
        <taxon>Bacteria</taxon>
        <taxon>Pseudomonadati</taxon>
        <taxon>Pseudomonadota</taxon>
        <taxon>Alphaproteobacteria</taxon>
        <taxon>Hyphomicrobiales</taxon>
        <taxon>Phyllobacteriaceae</taxon>
        <taxon>Aquamicrobium</taxon>
    </lineage>
</organism>
<dbReference type="HOGENOM" id="CLU_153891_0_0_5"/>
<evidence type="ECO:0000259" key="1">
    <source>
        <dbReference type="Pfam" id="PF22262"/>
    </source>
</evidence>
<feature type="domain" description="DUF6950" evidence="1">
    <location>
        <begin position="2"/>
        <end position="134"/>
    </location>
</feature>
<dbReference type="RefSeq" id="WP_035026271.1">
    <property type="nucleotide sequence ID" value="NZ_KK073886.1"/>
</dbReference>
<sequence>MSRVTDWEKRLNAVIGKHKGLPSQYGLSDCYLLPDDAVEAVTGTTMYGAAARRYKTPVGAAKQLRKRGFETVEDAFRAKFMEIAPSLAQRGDIGVIDSGGEICGGVFTAIGFAVRDERSVLFLPVFRVKTAFRVE</sequence>
<dbReference type="Proteomes" id="UP000019849">
    <property type="component" value="Unassembled WGS sequence"/>
</dbReference>
<dbReference type="STRING" id="69279.BG36_03460"/>
<dbReference type="PATRIC" id="fig|69279.3.peg.2095"/>
<comment type="caution">
    <text evidence="2">The sequence shown here is derived from an EMBL/GenBank/DDBJ whole genome shotgun (WGS) entry which is preliminary data.</text>
</comment>
<proteinExistence type="predicted"/>
<name>A0A011TWN2_9HYPH</name>
<accession>A0A011TWN2</accession>
<dbReference type="Pfam" id="PF22262">
    <property type="entry name" value="DUF6950"/>
    <property type="match status" value="1"/>
</dbReference>
<dbReference type="EMBL" id="JENY01000012">
    <property type="protein sequence ID" value="EXL08607.1"/>
    <property type="molecule type" value="Genomic_DNA"/>
</dbReference>
<dbReference type="AlphaFoldDB" id="A0A011TWN2"/>
<dbReference type="InterPro" id="IPR053802">
    <property type="entry name" value="DUF6950"/>
</dbReference>
<dbReference type="eggNOG" id="ENOG5032Y13">
    <property type="taxonomic scope" value="Bacteria"/>
</dbReference>
<protein>
    <recommendedName>
        <fullName evidence="1">DUF6950 domain-containing protein</fullName>
    </recommendedName>
</protein>
<evidence type="ECO:0000313" key="3">
    <source>
        <dbReference type="Proteomes" id="UP000019849"/>
    </source>
</evidence>
<gene>
    <name evidence="2" type="ORF">BG36_03460</name>
</gene>
<reference evidence="2 3" key="1">
    <citation type="submission" date="2014-02" db="EMBL/GenBank/DDBJ databases">
        <title>Aquamicrobium defluvii Genome sequencing.</title>
        <authorList>
            <person name="Wang X."/>
        </authorList>
    </citation>
    <scope>NUCLEOTIDE SEQUENCE [LARGE SCALE GENOMIC DNA]</scope>
    <source>
        <strain evidence="2 3">W13Z1</strain>
    </source>
</reference>